<dbReference type="PANTHER" id="PTHR16128:SF5">
    <property type="entry name" value="FAD_NAD(P)-BINDING OXIDOREDUCTASE FAMILY PROTEIN"/>
    <property type="match status" value="1"/>
</dbReference>
<evidence type="ECO:0000259" key="1">
    <source>
        <dbReference type="Pfam" id="PF01593"/>
    </source>
</evidence>
<dbReference type="GO" id="GO:0016491">
    <property type="term" value="F:oxidoreductase activity"/>
    <property type="evidence" value="ECO:0007669"/>
    <property type="project" value="InterPro"/>
</dbReference>
<evidence type="ECO:0000313" key="2">
    <source>
        <dbReference type="EMBL" id="NDL70013.1"/>
    </source>
</evidence>
<proteinExistence type="predicted"/>
<dbReference type="EMBL" id="JAAEHK010000005">
    <property type="protein sequence ID" value="NDL70013.1"/>
    <property type="molecule type" value="Genomic_DNA"/>
</dbReference>
<name>A0A7C9P0Q2_9GAMM</name>
<gene>
    <name evidence="2" type="ORF">GPL32_05760</name>
</gene>
<dbReference type="Gene3D" id="3.90.660.10">
    <property type="match status" value="1"/>
</dbReference>
<dbReference type="SUPFAM" id="SSF51905">
    <property type="entry name" value="FAD/NAD(P)-binding domain"/>
    <property type="match status" value="1"/>
</dbReference>
<protein>
    <submittedName>
        <fullName evidence="2">NAD(P)-binding protein</fullName>
    </submittedName>
</protein>
<accession>A0A7C9P0Q2</accession>
<dbReference type="Proteomes" id="UP000480312">
    <property type="component" value="Unassembled WGS sequence"/>
</dbReference>
<dbReference type="PANTHER" id="PTHR16128">
    <property type="entry name" value="FAD/NAD(P)-BINDING OXIDOREDUCTASE FAMILY PROTEIN"/>
    <property type="match status" value="1"/>
</dbReference>
<dbReference type="AlphaFoldDB" id="A0A7C9P0Q2"/>
<dbReference type="RefSeq" id="WP_162217913.1">
    <property type="nucleotide sequence ID" value="NZ_JAAEHK010000005.1"/>
</dbReference>
<dbReference type="Pfam" id="PF13450">
    <property type="entry name" value="NAD_binding_8"/>
    <property type="match status" value="1"/>
</dbReference>
<dbReference type="Gene3D" id="3.50.50.60">
    <property type="entry name" value="FAD/NAD(P)-binding domain"/>
    <property type="match status" value="1"/>
</dbReference>
<dbReference type="InterPro" id="IPR002937">
    <property type="entry name" value="Amino_oxidase"/>
</dbReference>
<dbReference type="OrthoDB" id="5792777at2"/>
<evidence type="ECO:0000313" key="3">
    <source>
        <dbReference type="Proteomes" id="UP000480312"/>
    </source>
</evidence>
<feature type="domain" description="Amine oxidase" evidence="1">
    <location>
        <begin position="119"/>
        <end position="342"/>
    </location>
</feature>
<dbReference type="InterPro" id="IPR036188">
    <property type="entry name" value="FAD/NAD-bd_sf"/>
</dbReference>
<organism evidence="2 3">
    <name type="scientific">Vreelandella alkaliphila</name>
    <dbReference type="NCBI Taxonomy" id="272774"/>
    <lineage>
        <taxon>Bacteria</taxon>
        <taxon>Pseudomonadati</taxon>
        <taxon>Pseudomonadota</taxon>
        <taxon>Gammaproteobacteria</taxon>
        <taxon>Oceanospirillales</taxon>
        <taxon>Halomonadaceae</taxon>
        <taxon>Vreelandella</taxon>
    </lineage>
</organism>
<comment type="caution">
    <text evidence="2">The sequence shown here is derived from an EMBL/GenBank/DDBJ whole genome shotgun (WGS) entry which is preliminary data.</text>
</comment>
<reference evidence="2 3" key="1">
    <citation type="submission" date="2020-01" db="EMBL/GenBank/DDBJ databases">
        <title>Whole genome sequencing of Halomonas alkaliphila strain LS44.</title>
        <authorList>
            <person name="Kumar S."/>
            <person name="Paul D."/>
            <person name="Shouche Y."/>
            <person name="Suryavanshi M.V."/>
        </authorList>
    </citation>
    <scope>NUCLEOTIDE SEQUENCE [LARGE SCALE GENOMIC DNA]</scope>
    <source>
        <strain evidence="2 3">LS44</strain>
    </source>
</reference>
<sequence>MATLPNEPHRLTQSSTVAIIGAGLSGLACGHQLASHAVDVKLFDKARGPGGRMSSKRRPAATLDLGAQAFTVRDERFARKVAEWQAAGCVAPWPTSRYQASASGWQTHNDGQTRYTGAPRMSALTRYLAETLNALPNASITLETHITALAKTAAGWQLHDSQDTIHGPFDAVVISAPPPQANALLSAWEPTLAAACTAHPQRGCWAGWVIFEDPLPPLEQVASAWHTVHTQHPVLRLASRNHTKPGREHQPESISLLAQLDWSDVHIESDSERVAQQLLEAFMSLLPEHTKLPNIIELGAHRWRYAQPARAGEQSYLYSTSGLALCGDNFRGSRVEDAWLSGDELGKALLG</sequence>
<dbReference type="Pfam" id="PF01593">
    <property type="entry name" value="Amino_oxidase"/>
    <property type="match status" value="1"/>
</dbReference>